<sequence length="198" mass="21093">MPVASKVDACDAVAAWAGQYCKCRFELDEKDLEEEEGDSLGSVSPMSSEAENGKELEDELARMRVNGDNSGRNCNDEEVKEARVPLPWELLQPVMRVLGHCLLAPLNPPEVRDAAAEAVRVVYARACHDLVPQAILAARSLIELDKSARKAAKAAAAVASGAVVAAGTAGSTASSSRPSSKPNTPRKQRKPDMLLVSK</sequence>
<evidence type="ECO:0000256" key="5">
    <source>
        <dbReference type="ARBA" id="ARBA00023136"/>
    </source>
</evidence>
<proteinExistence type="inferred from homology"/>
<keyword evidence="3" id="KW-1003">Cell membrane</keyword>
<dbReference type="PANTHER" id="PTHR31220">
    <property type="entry name" value="HYCCIN RELATED"/>
    <property type="match status" value="1"/>
</dbReference>
<organism evidence="8">
    <name type="scientific">Arundo donax</name>
    <name type="common">Giant reed</name>
    <name type="synonym">Donax arundinaceus</name>
    <dbReference type="NCBI Taxonomy" id="35708"/>
    <lineage>
        <taxon>Eukaryota</taxon>
        <taxon>Viridiplantae</taxon>
        <taxon>Streptophyta</taxon>
        <taxon>Embryophyta</taxon>
        <taxon>Tracheophyta</taxon>
        <taxon>Spermatophyta</taxon>
        <taxon>Magnoliopsida</taxon>
        <taxon>Liliopsida</taxon>
        <taxon>Poales</taxon>
        <taxon>Poaceae</taxon>
        <taxon>PACMAD clade</taxon>
        <taxon>Arundinoideae</taxon>
        <taxon>Arundineae</taxon>
        <taxon>Arundo</taxon>
    </lineage>
</organism>
<evidence type="ECO:0000256" key="4">
    <source>
        <dbReference type="ARBA" id="ARBA00022490"/>
    </source>
</evidence>
<evidence type="ECO:0000256" key="3">
    <source>
        <dbReference type="ARBA" id="ARBA00022475"/>
    </source>
</evidence>
<dbReference type="AlphaFoldDB" id="A0A0A9A3S5"/>
<evidence type="ECO:0000256" key="7">
    <source>
        <dbReference type="SAM" id="MobiDB-lite"/>
    </source>
</evidence>
<keyword evidence="4" id="KW-0963">Cytoplasm</keyword>
<comment type="subcellular location">
    <subcellularLocation>
        <location evidence="1">Cell membrane</location>
    </subcellularLocation>
    <subcellularLocation>
        <location evidence="2">Cytoplasm</location>
        <location evidence="2">Cytosol</location>
    </subcellularLocation>
</comment>
<feature type="compositionally biased region" description="Low complexity" evidence="7">
    <location>
        <begin position="167"/>
        <end position="183"/>
    </location>
</feature>
<evidence type="ECO:0000256" key="1">
    <source>
        <dbReference type="ARBA" id="ARBA00004236"/>
    </source>
</evidence>
<evidence type="ECO:0000313" key="8">
    <source>
        <dbReference type="EMBL" id="JAD44583.1"/>
    </source>
</evidence>
<feature type="region of interest" description="Disordered" evidence="7">
    <location>
        <begin position="167"/>
        <end position="198"/>
    </location>
</feature>
<evidence type="ECO:0000256" key="6">
    <source>
        <dbReference type="ARBA" id="ARBA00034482"/>
    </source>
</evidence>
<dbReference type="InterPro" id="IPR018619">
    <property type="entry name" value="Hyccin"/>
</dbReference>
<evidence type="ECO:0000256" key="2">
    <source>
        <dbReference type="ARBA" id="ARBA00004514"/>
    </source>
</evidence>
<comment type="similarity">
    <text evidence="6">Belongs to the Hyccin family.</text>
</comment>
<dbReference type="GO" id="GO:0072659">
    <property type="term" value="P:protein localization to plasma membrane"/>
    <property type="evidence" value="ECO:0007669"/>
    <property type="project" value="TreeGrafter"/>
</dbReference>
<dbReference type="EMBL" id="GBRH01253312">
    <property type="protein sequence ID" value="JAD44583.1"/>
    <property type="molecule type" value="Transcribed_RNA"/>
</dbReference>
<keyword evidence="5" id="KW-0472">Membrane</keyword>
<accession>A0A0A9A3S5</accession>
<reference evidence="8" key="2">
    <citation type="journal article" date="2015" name="Data Brief">
        <title>Shoot transcriptome of the giant reed, Arundo donax.</title>
        <authorList>
            <person name="Barrero R.A."/>
            <person name="Guerrero F.D."/>
            <person name="Moolhuijzen P."/>
            <person name="Goolsby J.A."/>
            <person name="Tidwell J."/>
            <person name="Bellgard S.E."/>
            <person name="Bellgard M.I."/>
        </authorList>
    </citation>
    <scope>NUCLEOTIDE SEQUENCE</scope>
    <source>
        <tissue evidence="8">Shoot tissue taken approximately 20 cm above the soil surface</tissue>
    </source>
</reference>
<name>A0A0A9A3S5_ARUDO</name>
<dbReference type="GO" id="GO:0005829">
    <property type="term" value="C:cytosol"/>
    <property type="evidence" value="ECO:0007669"/>
    <property type="project" value="UniProtKB-SubCell"/>
</dbReference>
<dbReference type="PANTHER" id="PTHR31220:SF1">
    <property type="entry name" value="GH21176P"/>
    <property type="match status" value="1"/>
</dbReference>
<reference evidence="8" key="1">
    <citation type="submission" date="2014-09" db="EMBL/GenBank/DDBJ databases">
        <authorList>
            <person name="Magalhaes I.L.F."/>
            <person name="Oliveira U."/>
            <person name="Santos F.R."/>
            <person name="Vidigal T.H.D.A."/>
            <person name="Brescovit A.D."/>
            <person name="Santos A.J."/>
        </authorList>
    </citation>
    <scope>NUCLEOTIDE SEQUENCE</scope>
    <source>
        <tissue evidence="8">Shoot tissue taken approximately 20 cm above the soil surface</tissue>
    </source>
</reference>
<dbReference type="GO" id="GO:0005886">
    <property type="term" value="C:plasma membrane"/>
    <property type="evidence" value="ECO:0007669"/>
    <property type="project" value="UniProtKB-SubCell"/>
</dbReference>
<dbReference type="Pfam" id="PF09790">
    <property type="entry name" value="Hyccin"/>
    <property type="match status" value="1"/>
</dbReference>
<dbReference type="GO" id="GO:0046854">
    <property type="term" value="P:phosphatidylinositol phosphate biosynthetic process"/>
    <property type="evidence" value="ECO:0007669"/>
    <property type="project" value="TreeGrafter"/>
</dbReference>
<feature type="region of interest" description="Disordered" evidence="7">
    <location>
        <begin position="34"/>
        <end position="56"/>
    </location>
</feature>
<protein>
    <submittedName>
        <fullName evidence="8">Uncharacterized protein</fullName>
    </submittedName>
</protein>